<protein>
    <submittedName>
        <fullName evidence="2">Uncharacterized protein</fullName>
    </submittedName>
</protein>
<dbReference type="AlphaFoldDB" id="A0A7J7HAM6"/>
<organism evidence="2 3">
    <name type="scientific">Camellia sinensis</name>
    <name type="common">Tea plant</name>
    <name type="synonym">Thea sinensis</name>
    <dbReference type="NCBI Taxonomy" id="4442"/>
    <lineage>
        <taxon>Eukaryota</taxon>
        <taxon>Viridiplantae</taxon>
        <taxon>Streptophyta</taxon>
        <taxon>Embryophyta</taxon>
        <taxon>Tracheophyta</taxon>
        <taxon>Spermatophyta</taxon>
        <taxon>Magnoliopsida</taxon>
        <taxon>eudicotyledons</taxon>
        <taxon>Gunneridae</taxon>
        <taxon>Pentapetalae</taxon>
        <taxon>asterids</taxon>
        <taxon>Ericales</taxon>
        <taxon>Theaceae</taxon>
        <taxon>Camellia</taxon>
    </lineage>
</organism>
<proteinExistence type="predicted"/>
<accession>A0A7J7HAM6</accession>
<dbReference type="Proteomes" id="UP000593564">
    <property type="component" value="Unassembled WGS sequence"/>
</dbReference>
<evidence type="ECO:0000313" key="2">
    <source>
        <dbReference type="EMBL" id="KAF5949992.1"/>
    </source>
</evidence>
<reference evidence="3" key="1">
    <citation type="journal article" date="2020" name="Nat. Commun.">
        <title>Genome assembly of wild tea tree DASZ reveals pedigree and selection history of tea varieties.</title>
        <authorList>
            <person name="Zhang W."/>
            <person name="Zhang Y."/>
            <person name="Qiu H."/>
            <person name="Guo Y."/>
            <person name="Wan H."/>
            <person name="Zhang X."/>
            <person name="Scossa F."/>
            <person name="Alseekh S."/>
            <person name="Zhang Q."/>
            <person name="Wang P."/>
            <person name="Xu L."/>
            <person name="Schmidt M.H."/>
            <person name="Jia X."/>
            <person name="Li D."/>
            <person name="Zhu A."/>
            <person name="Guo F."/>
            <person name="Chen W."/>
            <person name="Ni D."/>
            <person name="Usadel B."/>
            <person name="Fernie A.R."/>
            <person name="Wen W."/>
        </authorList>
    </citation>
    <scope>NUCLEOTIDE SEQUENCE [LARGE SCALE GENOMIC DNA]</scope>
    <source>
        <strain evidence="3">cv. G240</strain>
    </source>
</reference>
<evidence type="ECO:0000256" key="1">
    <source>
        <dbReference type="SAM" id="MobiDB-lite"/>
    </source>
</evidence>
<feature type="region of interest" description="Disordered" evidence="1">
    <location>
        <begin position="1"/>
        <end position="44"/>
    </location>
</feature>
<keyword evidence="3" id="KW-1185">Reference proteome</keyword>
<sequence>MGGRSPTSTLKPAEQDSSLKPKPKPKSQNPRSTIPRPRIMDPDPDLNLDLDLALSGRAGYIMHDSHHMDISNRQVHMEQLSKIFDLNLPQSKLLSLGPNYLNKSAVPVLHNQERTPTHYVQKYNLISSGTDMRTERERETEKEPDIPEIWIEMTEIADW</sequence>
<gene>
    <name evidence="2" type="ORF">HYC85_011985</name>
</gene>
<feature type="compositionally biased region" description="Low complexity" evidence="1">
    <location>
        <begin position="26"/>
        <end position="37"/>
    </location>
</feature>
<dbReference type="EMBL" id="JACBKZ010000005">
    <property type="protein sequence ID" value="KAF5949992.1"/>
    <property type="molecule type" value="Genomic_DNA"/>
</dbReference>
<reference evidence="2 3" key="2">
    <citation type="submission" date="2020-07" db="EMBL/GenBank/DDBJ databases">
        <title>Genome assembly of wild tea tree DASZ reveals pedigree and selection history of tea varieties.</title>
        <authorList>
            <person name="Zhang W."/>
        </authorList>
    </citation>
    <scope>NUCLEOTIDE SEQUENCE [LARGE SCALE GENOMIC DNA]</scope>
    <source>
        <strain evidence="3">cv. G240</strain>
        <tissue evidence="2">Leaf</tissue>
    </source>
</reference>
<evidence type="ECO:0000313" key="3">
    <source>
        <dbReference type="Proteomes" id="UP000593564"/>
    </source>
</evidence>
<comment type="caution">
    <text evidence="2">The sequence shown here is derived from an EMBL/GenBank/DDBJ whole genome shotgun (WGS) entry which is preliminary data.</text>
</comment>
<feature type="compositionally biased region" description="Polar residues" evidence="1">
    <location>
        <begin position="1"/>
        <end position="10"/>
    </location>
</feature>
<name>A0A7J7HAM6_CAMSI</name>